<dbReference type="InterPro" id="IPR009311">
    <property type="entry name" value="IFI6/IFI27-like"/>
</dbReference>
<feature type="compositionally biased region" description="Polar residues" evidence="6">
    <location>
        <begin position="141"/>
        <end position="187"/>
    </location>
</feature>
<evidence type="ECO:0000256" key="5">
    <source>
        <dbReference type="ARBA" id="ARBA00023136"/>
    </source>
</evidence>
<evidence type="ECO:0000256" key="2">
    <source>
        <dbReference type="ARBA" id="ARBA00007262"/>
    </source>
</evidence>
<dbReference type="Gene3D" id="6.10.110.10">
    <property type="match status" value="1"/>
</dbReference>
<dbReference type="InterPro" id="IPR038213">
    <property type="entry name" value="IFI6/IFI27-like_sf"/>
</dbReference>
<keyword evidence="4" id="KW-1133">Transmembrane helix</keyword>
<gene>
    <name evidence="7" type="ORF">g.18294</name>
</gene>
<feature type="non-terminal residue" evidence="7">
    <location>
        <position position="1"/>
    </location>
</feature>
<evidence type="ECO:0000256" key="3">
    <source>
        <dbReference type="ARBA" id="ARBA00022692"/>
    </source>
</evidence>
<sequence length="196" mass="20570">RRLAARCCLIKVLTVCLSDFLCLSHPLSHSVFLWVRSCSHLSHCYIELLLTLVLGTMSQLEKIASNLAVNHLLPYVSDVPGVKEVVGFQESGVKKGSIAAMAQSYQGEVKAGSTFAEMQSKSSAKGGGKPGEQRAKGAVASKTSHTSLASGQSGGKPSTAKNTGNSKSSHGSTKNTGSKPSHGSTKTASDRKPQRK</sequence>
<evidence type="ECO:0000256" key="4">
    <source>
        <dbReference type="ARBA" id="ARBA00022989"/>
    </source>
</evidence>
<dbReference type="Pfam" id="PF06140">
    <property type="entry name" value="Ifi-6-16"/>
    <property type="match status" value="1"/>
</dbReference>
<dbReference type="AlphaFoldDB" id="A0A1B6LLW4"/>
<keyword evidence="3" id="KW-0812">Transmembrane</keyword>
<accession>A0A1B6LLW4</accession>
<dbReference type="EMBL" id="GEBQ01015321">
    <property type="protein sequence ID" value="JAT24656.1"/>
    <property type="molecule type" value="Transcribed_RNA"/>
</dbReference>
<proteinExistence type="inferred from homology"/>
<evidence type="ECO:0000313" key="7">
    <source>
        <dbReference type="EMBL" id="JAT24656.1"/>
    </source>
</evidence>
<comment type="similarity">
    <text evidence="2">Belongs to the IFI6/IFI27 family.</text>
</comment>
<dbReference type="GO" id="GO:0016020">
    <property type="term" value="C:membrane"/>
    <property type="evidence" value="ECO:0007669"/>
    <property type="project" value="UniProtKB-SubCell"/>
</dbReference>
<evidence type="ECO:0000256" key="1">
    <source>
        <dbReference type="ARBA" id="ARBA00004141"/>
    </source>
</evidence>
<feature type="region of interest" description="Disordered" evidence="6">
    <location>
        <begin position="116"/>
        <end position="196"/>
    </location>
</feature>
<keyword evidence="5" id="KW-0472">Membrane</keyword>
<protein>
    <submittedName>
        <fullName evidence="7">Uncharacterized protein</fullName>
    </submittedName>
</protein>
<organism evidence="7">
    <name type="scientific">Graphocephala atropunctata</name>
    <dbReference type="NCBI Taxonomy" id="36148"/>
    <lineage>
        <taxon>Eukaryota</taxon>
        <taxon>Metazoa</taxon>
        <taxon>Ecdysozoa</taxon>
        <taxon>Arthropoda</taxon>
        <taxon>Hexapoda</taxon>
        <taxon>Insecta</taxon>
        <taxon>Pterygota</taxon>
        <taxon>Neoptera</taxon>
        <taxon>Paraneoptera</taxon>
        <taxon>Hemiptera</taxon>
        <taxon>Auchenorrhyncha</taxon>
        <taxon>Membracoidea</taxon>
        <taxon>Cicadellidae</taxon>
        <taxon>Cicadellinae</taxon>
        <taxon>Cicadellini</taxon>
        <taxon>Graphocephala</taxon>
    </lineage>
</organism>
<name>A0A1B6LLW4_9HEMI</name>
<comment type="subcellular location">
    <subcellularLocation>
        <location evidence="1">Membrane</location>
        <topology evidence="1">Multi-pass membrane protein</topology>
    </subcellularLocation>
</comment>
<evidence type="ECO:0000256" key="6">
    <source>
        <dbReference type="SAM" id="MobiDB-lite"/>
    </source>
</evidence>
<reference evidence="7" key="1">
    <citation type="submission" date="2015-11" db="EMBL/GenBank/DDBJ databases">
        <title>De novo transcriptome assembly of four potential Pierce s Disease insect vectors from Arizona vineyards.</title>
        <authorList>
            <person name="Tassone E.E."/>
        </authorList>
    </citation>
    <scope>NUCLEOTIDE SEQUENCE</scope>
</reference>